<dbReference type="Pfam" id="PF00366">
    <property type="entry name" value="Ribosomal_S17"/>
    <property type="match status" value="1"/>
</dbReference>
<keyword evidence="5 7" id="KW-0687">Ribonucleoprotein</keyword>
<feature type="non-terminal residue" evidence="10">
    <location>
        <position position="1"/>
    </location>
</feature>
<evidence type="ECO:0000313" key="11">
    <source>
        <dbReference type="Proteomes" id="UP000231086"/>
    </source>
</evidence>
<evidence type="ECO:0000256" key="6">
    <source>
        <dbReference type="NCBIfam" id="TIGR03635"/>
    </source>
</evidence>
<evidence type="ECO:0000256" key="4">
    <source>
        <dbReference type="ARBA" id="ARBA00022980"/>
    </source>
</evidence>
<keyword evidence="2 8" id="KW-0699">rRNA-binding</keyword>
<sequence length="120" mass="13918">NMAEQKNTSPAKKKFQPSNIFKKRLRGIVVSAKMQKTVVVAVSTLKKHPKYQKRYRFTQKYKAHDQQEQCQAGDRVEIIECRPLSRDKKWRVIYPKSPVSKSSADSKKEVAPDKEGWSKP</sequence>
<evidence type="ECO:0000256" key="8">
    <source>
        <dbReference type="RuleBase" id="RU003873"/>
    </source>
</evidence>
<dbReference type="SUPFAM" id="SSF50249">
    <property type="entry name" value="Nucleic acid-binding proteins"/>
    <property type="match status" value="1"/>
</dbReference>
<comment type="function">
    <text evidence="8">One of the primary rRNA binding proteins, it binds specifically to the 5'-end of 16S ribosomal.</text>
</comment>
<dbReference type="InterPro" id="IPR012340">
    <property type="entry name" value="NA-bd_OB-fold"/>
</dbReference>
<dbReference type="InterPro" id="IPR019984">
    <property type="entry name" value="Ribosomal_uS17_bact/chlr"/>
</dbReference>
<dbReference type="GO" id="GO:0006412">
    <property type="term" value="P:translation"/>
    <property type="evidence" value="ECO:0007669"/>
    <property type="project" value="UniProtKB-UniRule"/>
</dbReference>
<dbReference type="InterPro" id="IPR000266">
    <property type="entry name" value="Ribosomal_uS17"/>
</dbReference>
<feature type="region of interest" description="Disordered" evidence="9">
    <location>
        <begin position="95"/>
        <end position="120"/>
    </location>
</feature>
<evidence type="ECO:0000313" key="10">
    <source>
        <dbReference type="EMBL" id="PJE59741.1"/>
    </source>
</evidence>
<dbReference type="GO" id="GO:0019843">
    <property type="term" value="F:rRNA binding"/>
    <property type="evidence" value="ECO:0007669"/>
    <property type="project" value="UniProtKB-KW"/>
</dbReference>
<accession>A0A2M8KIJ1</accession>
<dbReference type="AlphaFoldDB" id="A0A2M8KIJ1"/>
<dbReference type="NCBIfam" id="TIGR03635">
    <property type="entry name" value="uS17_bact"/>
    <property type="match status" value="1"/>
</dbReference>
<dbReference type="Proteomes" id="UP000231086">
    <property type="component" value="Unassembled WGS sequence"/>
</dbReference>
<keyword evidence="3 8" id="KW-0694">RNA-binding</keyword>
<dbReference type="PANTHER" id="PTHR10744">
    <property type="entry name" value="40S RIBOSOMAL PROTEIN S11 FAMILY MEMBER"/>
    <property type="match status" value="1"/>
</dbReference>
<reference evidence="11" key="1">
    <citation type="submission" date="2017-09" db="EMBL/GenBank/DDBJ databases">
        <title>Depth-based differentiation of microbial function through sediment-hosted aquifers and enrichment of novel symbionts in the deep terrestrial subsurface.</title>
        <authorList>
            <person name="Probst A.J."/>
            <person name="Ladd B."/>
            <person name="Jarett J.K."/>
            <person name="Geller-Mcgrath D.E."/>
            <person name="Sieber C.M.K."/>
            <person name="Emerson J.B."/>
            <person name="Anantharaman K."/>
            <person name="Thomas B.C."/>
            <person name="Malmstrom R."/>
            <person name="Stieglmeier M."/>
            <person name="Klingl A."/>
            <person name="Woyke T."/>
            <person name="Ryan C.M."/>
            <person name="Banfield J.F."/>
        </authorList>
    </citation>
    <scope>NUCLEOTIDE SEQUENCE [LARGE SCALE GENOMIC DNA]</scope>
</reference>
<organism evidence="10 11">
    <name type="scientific">Candidatus Portnoybacteria bacterium CG10_big_fil_rev_8_21_14_0_10_44_7</name>
    <dbReference type="NCBI Taxonomy" id="1974816"/>
    <lineage>
        <taxon>Bacteria</taxon>
        <taxon>Candidatus Portnoyibacteriota</taxon>
    </lineage>
</organism>
<keyword evidence="4 7" id="KW-0689">Ribosomal protein</keyword>
<dbReference type="PRINTS" id="PR00973">
    <property type="entry name" value="RIBOSOMALS17"/>
</dbReference>
<comment type="caution">
    <text evidence="10">The sequence shown here is derived from an EMBL/GenBank/DDBJ whole genome shotgun (WGS) entry which is preliminary data.</text>
</comment>
<comment type="similarity">
    <text evidence="1 7">Belongs to the universal ribosomal protein uS17 family.</text>
</comment>
<protein>
    <recommendedName>
        <fullName evidence="6 8">30S ribosomal protein S17</fullName>
    </recommendedName>
</protein>
<evidence type="ECO:0000256" key="3">
    <source>
        <dbReference type="ARBA" id="ARBA00022884"/>
    </source>
</evidence>
<proteinExistence type="inferred from homology"/>
<evidence type="ECO:0000256" key="9">
    <source>
        <dbReference type="SAM" id="MobiDB-lite"/>
    </source>
</evidence>
<dbReference type="EMBL" id="PFEA01000037">
    <property type="protein sequence ID" value="PJE59741.1"/>
    <property type="molecule type" value="Genomic_DNA"/>
</dbReference>
<dbReference type="InterPro" id="IPR019979">
    <property type="entry name" value="Ribosomal_uS17_CS"/>
</dbReference>
<dbReference type="PROSITE" id="PS00056">
    <property type="entry name" value="RIBOSOMAL_S17"/>
    <property type="match status" value="1"/>
</dbReference>
<dbReference type="HAMAP" id="MF_01345_B">
    <property type="entry name" value="Ribosomal_uS17_B"/>
    <property type="match status" value="1"/>
</dbReference>
<evidence type="ECO:0000256" key="5">
    <source>
        <dbReference type="ARBA" id="ARBA00023274"/>
    </source>
</evidence>
<evidence type="ECO:0000256" key="1">
    <source>
        <dbReference type="ARBA" id="ARBA00010254"/>
    </source>
</evidence>
<dbReference type="GO" id="GO:0022627">
    <property type="term" value="C:cytosolic small ribosomal subunit"/>
    <property type="evidence" value="ECO:0007669"/>
    <property type="project" value="UniProtKB-UniRule"/>
</dbReference>
<gene>
    <name evidence="10" type="ORF">COU85_02130</name>
</gene>
<dbReference type="Gene3D" id="2.40.50.140">
    <property type="entry name" value="Nucleic acid-binding proteins"/>
    <property type="match status" value="1"/>
</dbReference>
<dbReference type="GO" id="GO:0003735">
    <property type="term" value="F:structural constituent of ribosome"/>
    <property type="evidence" value="ECO:0007669"/>
    <property type="project" value="UniProtKB-UniRule"/>
</dbReference>
<name>A0A2M8KIJ1_9BACT</name>
<dbReference type="NCBIfam" id="NF004123">
    <property type="entry name" value="PRK05610.1"/>
    <property type="match status" value="1"/>
</dbReference>
<dbReference type="PANTHER" id="PTHR10744:SF1">
    <property type="entry name" value="SMALL RIBOSOMAL SUBUNIT PROTEIN US17M"/>
    <property type="match status" value="1"/>
</dbReference>
<feature type="compositionally biased region" description="Basic and acidic residues" evidence="9">
    <location>
        <begin position="104"/>
        <end position="120"/>
    </location>
</feature>
<evidence type="ECO:0000256" key="2">
    <source>
        <dbReference type="ARBA" id="ARBA00022730"/>
    </source>
</evidence>
<evidence type="ECO:0000256" key="7">
    <source>
        <dbReference type="RuleBase" id="RU003872"/>
    </source>
</evidence>
<dbReference type="CDD" id="cd00364">
    <property type="entry name" value="Ribosomal_uS17"/>
    <property type="match status" value="1"/>
</dbReference>